<evidence type="ECO:0000259" key="1">
    <source>
        <dbReference type="Pfam" id="PF15515"/>
    </source>
</evidence>
<dbReference type="InterPro" id="IPR043004">
    <property type="entry name" value="MvaI_BcnI_cat"/>
</dbReference>
<dbReference type="Pfam" id="PF15515">
    <property type="entry name" value="MvaI_BcnI"/>
    <property type="match status" value="1"/>
</dbReference>
<dbReference type="Gene3D" id="3.40.210.20">
    <property type="entry name" value="MvaI/BcnI restriction endonuclease, catalytic domain"/>
    <property type="match status" value="1"/>
</dbReference>
<evidence type="ECO:0000313" key="2">
    <source>
        <dbReference type="EMBL" id="SVC94583.1"/>
    </source>
</evidence>
<feature type="non-terminal residue" evidence="2">
    <location>
        <position position="210"/>
    </location>
</feature>
<gene>
    <name evidence="2" type="ORF">METZ01_LOCUS347437</name>
</gene>
<name>A0A382RA42_9ZZZZ</name>
<feature type="domain" description="MvaI/BcnI restriction endonuclease" evidence="1">
    <location>
        <begin position="146"/>
        <end position="209"/>
    </location>
</feature>
<proteinExistence type="predicted"/>
<protein>
    <recommendedName>
        <fullName evidence="1">MvaI/BcnI restriction endonuclease domain-containing protein</fullName>
    </recommendedName>
</protein>
<dbReference type="InterPro" id="IPR029127">
    <property type="entry name" value="MvaI_BcnI"/>
</dbReference>
<dbReference type="AlphaFoldDB" id="A0A382RA42"/>
<accession>A0A382RA42</accession>
<dbReference type="EMBL" id="UINC01120225">
    <property type="protein sequence ID" value="SVC94583.1"/>
    <property type="molecule type" value="Genomic_DNA"/>
</dbReference>
<sequence length="210" mass="21890">MGAVEVGLFEVTSTQLEKSIIDANFSVRHAFASTGFHDYAAQPQGKDGKVLADLMLLTAGGLADTKISLYRPNTKAGDPRLWIYELEGLSPETIPGDLVAIAQDGDTCAAVNLSELSRAGTGLGSVEALFVHGSSAPSGIAIELLAELRRIAATGPVITNKRGDTAVGYAIETALGIPANSSRAPDYQGIEIKSGRSLDGGKNKTLFAKM</sequence>
<organism evidence="2">
    <name type="scientific">marine metagenome</name>
    <dbReference type="NCBI Taxonomy" id="408172"/>
    <lineage>
        <taxon>unclassified sequences</taxon>
        <taxon>metagenomes</taxon>
        <taxon>ecological metagenomes</taxon>
    </lineage>
</organism>
<reference evidence="2" key="1">
    <citation type="submission" date="2018-05" db="EMBL/GenBank/DDBJ databases">
        <authorList>
            <person name="Lanie J.A."/>
            <person name="Ng W.-L."/>
            <person name="Kazmierczak K.M."/>
            <person name="Andrzejewski T.M."/>
            <person name="Davidsen T.M."/>
            <person name="Wayne K.J."/>
            <person name="Tettelin H."/>
            <person name="Glass J.I."/>
            <person name="Rusch D."/>
            <person name="Podicherti R."/>
            <person name="Tsui H.-C.T."/>
            <person name="Winkler M.E."/>
        </authorList>
    </citation>
    <scope>NUCLEOTIDE SEQUENCE</scope>
</reference>